<dbReference type="InterPro" id="IPR013538">
    <property type="entry name" value="ASHA1/2-like_C"/>
</dbReference>
<dbReference type="Pfam" id="PF08327">
    <property type="entry name" value="AHSA1"/>
    <property type="match status" value="1"/>
</dbReference>
<dbReference type="EMBL" id="JAUKTV010000004">
    <property type="protein sequence ID" value="KAK0739049.1"/>
    <property type="molecule type" value="Genomic_DNA"/>
</dbReference>
<accession>A0AA40BRG4</accession>
<keyword evidence="6" id="KW-1185">Reference proteome</keyword>
<evidence type="ECO:0000256" key="2">
    <source>
        <dbReference type="ARBA" id="ARBA00022801"/>
    </source>
</evidence>
<dbReference type="CDD" id="cd08892">
    <property type="entry name" value="SRPBCC_Aha1"/>
    <property type="match status" value="1"/>
</dbReference>
<feature type="region of interest" description="Disordered" evidence="3">
    <location>
        <begin position="147"/>
        <end position="188"/>
    </location>
</feature>
<dbReference type="InterPro" id="IPR050345">
    <property type="entry name" value="Aliph_Amidase/BUP"/>
</dbReference>
<feature type="compositionally biased region" description="Polar residues" evidence="3">
    <location>
        <begin position="175"/>
        <end position="188"/>
    </location>
</feature>
<dbReference type="Gene3D" id="3.60.110.10">
    <property type="entry name" value="Carbon-nitrogen hydrolase"/>
    <property type="match status" value="1"/>
</dbReference>
<evidence type="ECO:0000313" key="6">
    <source>
        <dbReference type="Proteomes" id="UP001172159"/>
    </source>
</evidence>
<dbReference type="PANTHER" id="PTHR43674">
    <property type="entry name" value="NITRILASE C965.09-RELATED"/>
    <property type="match status" value="1"/>
</dbReference>
<evidence type="ECO:0000259" key="4">
    <source>
        <dbReference type="PROSITE" id="PS50263"/>
    </source>
</evidence>
<organism evidence="5 6">
    <name type="scientific">Apiosordaria backusii</name>
    <dbReference type="NCBI Taxonomy" id="314023"/>
    <lineage>
        <taxon>Eukaryota</taxon>
        <taxon>Fungi</taxon>
        <taxon>Dikarya</taxon>
        <taxon>Ascomycota</taxon>
        <taxon>Pezizomycotina</taxon>
        <taxon>Sordariomycetes</taxon>
        <taxon>Sordariomycetidae</taxon>
        <taxon>Sordariales</taxon>
        <taxon>Lasiosphaeriaceae</taxon>
        <taxon>Apiosordaria</taxon>
    </lineage>
</organism>
<proteinExistence type="inferred from homology"/>
<dbReference type="Gene3D" id="3.15.10.20">
    <property type="entry name" value="Activator of Hsp90 ATPase Aha1, N-terminal domain"/>
    <property type="match status" value="1"/>
</dbReference>
<dbReference type="InterPro" id="IPR003010">
    <property type="entry name" value="C-N_Hydrolase"/>
</dbReference>
<evidence type="ECO:0000313" key="5">
    <source>
        <dbReference type="EMBL" id="KAK0739049.1"/>
    </source>
</evidence>
<dbReference type="InterPro" id="IPR023393">
    <property type="entry name" value="START-like_dom_sf"/>
</dbReference>
<gene>
    <name evidence="5" type="ORF">B0T21DRAFT_382185</name>
</gene>
<dbReference type="SUPFAM" id="SSF55961">
    <property type="entry name" value="Bet v1-like"/>
    <property type="match status" value="1"/>
</dbReference>
<reference evidence="5" key="1">
    <citation type="submission" date="2023-06" db="EMBL/GenBank/DDBJ databases">
        <title>Genome-scale phylogeny and comparative genomics of the fungal order Sordariales.</title>
        <authorList>
            <consortium name="Lawrence Berkeley National Laboratory"/>
            <person name="Hensen N."/>
            <person name="Bonometti L."/>
            <person name="Westerberg I."/>
            <person name="Brannstrom I.O."/>
            <person name="Guillou S."/>
            <person name="Cros-Aarteil S."/>
            <person name="Calhoun S."/>
            <person name="Haridas S."/>
            <person name="Kuo A."/>
            <person name="Mondo S."/>
            <person name="Pangilinan J."/>
            <person name="Riley R."/>
            <person name="Labutti K."/>
            <person name="Andreopoulos B."/>
            <person name="Lipzen A."/>
            <person name="Chen C."/>
            <person name="Yanf M."/>
            <person name="Daum C."/>
            <person name="Ng V."/>
            <person name="Clum A."/>
            <person name="Steindorff A."/>
            <person name="Ohm R."/>
            <person name="Martin F."/>
            <person name="Silar P."/>
            <person name="Natvig D."/>
            <person name="Lalanne C."/>
            <person name="Gautier V."/>
            <person name="Ament-Velasquez S.L."/>
            <person name="Kruys A."/>
            <person name="Hutchinson M.I."/>
            <person name="Powell A.J."/>
            <person name="Barry K."/>
            <person name="Miller A.N."/>
            <person name="Grigoriev I.V."/>
            <person name="Debuchy R."/>
            <person name="Gladieux P."/>
            <person name="Thoren M.H."/>
            <person name="Johannesson H."/>
        </authorList>
    </citation>
    <scope>NUCLEOTIDE SEQUENCE</scope>
    <source>
        <strain evidence="5">CBS 540.89</strain>
    </source>
</reference>
<keyword evidence="2" id="KW-0378">Hydrolase</keyword>
<dbReference type="SUPFAM" id="SSF56317">
    <property type="entry name" value="Carbon-nitrogen hydrolase"/>
    <property type="match status" value="1"/>
</dbReference>
<dbReference type="InterPro" id="IPR036338">
    <property type="entry name" value="Aha1"/>
</dbReference>
<comment type="similarity">
    <text evidence="1">Belongs to the AHA1 family.</text>
</comment>
<dbReference type="GO" id="GO:0016811">
    <property type="term" value="F:hydrolase activity, acting on carbon-nitrogen (but not peptide) bonds, in linear amides"/>
    <property type="evidence" value="ECO:0007669"/>
    <property type="project" value="TreeGrafter"/>
</dbReference>
<dbReference type="CDD" id="cd07197">
    <property type="entry name" value="nitrilase"/>
    <property type="match status" value="1"/>
</dbReference>
<dbReference type="PROSITE" id="PS50263">
    <property type="entry name" value="CN_HYDROLASE"/>
    <property type="match status" value="1"/>
</dbReference>
<name>A0AA40BRG4_9PEZI</name>
<sequence>MVLHNPNNWHWVNKDVSVWSKQWFDDNLTKVEAKEGDLSAKISKVVSMDGDCDVAQRKGKVITIFDVKLTLEFTGSTADGDEVSGTITVPEVSHELDEDEFVFDIDVHSESKEKQAVKDLVKSKIVPQLRSEFVKLAPALIAEHGKDLQHPAGSNPSSGFSTPKYHPPTGVQAAKPSTPSTQTNAGGIVNTTTVTDNEEFRTTAAELYQTFTDPQRIAAFTRAAPKVFEGAKKGGKFELFGGNVSGEYLELEEPTKIVQSWRLDQWPAGHYSKLSIEFDQNDVDHVTVMRVEWTGVPTGQEEPTKQNWLEYYVRSIKRTFAENFSLCASYIRQAASQGANLAVLPEYHLTSWCPSHPDFVASCVESSSYLEKYQSLAKELRIDIVPGTICEVHPSSSPADVTATSNTGKDGGENKEVRNMAYYISGLTGEIVGSYQKRNLWHPEREHLTAWGREGGKHKGFDIPGLTFPDGTPVRGGMLICWDTIFPEPFRELIADGVELIVIPSYWLVTEDFGEIDSDEVIKARKGEQEFLAGVVTTRAFENTATVVFVNAGGLSQVGVPGLGNVDGVMGVETEEMRVVEVDLGRGRGLERRYKIREDMRGEEWGYGVYHGVERGGARRS</sequence>
<dbReference type="PANTHER" id="PTHR43674:SF16">
    <property type="entry name" value="CARBON-NITROGEN FAMILY, PUTATIVE (AFU_ORTHOLOGUE AFUA_5G02350)-RELATED"/>
    <property type="match status" value="1"/>
</dbReference>
<dbReference type="InterPro" id="IPR036526">
    <property type="entry name" value="C-N_Hydrolase_sf"/>
</dbReference>
<dbReference type="Gene3D" id="3.30.530.20">
    <property type="match status" value="1"/>
</dbReference>
<dbReference type="AlphaFoldDB" id="A0AA40BRG4"/>
<dbReference type="SMART" id="SM01000">
    <property type="entry name" value="Aha1_N"/>
    <property type="match status" value="1"/>
</dbReference>
<comment type="caution">
    <text evidence="5">The sequence shown here is derived from an EMBL/GenBank/DDBJ whole genome shotgun (WGS) entry which is preliminary data.</text>
</comment>
<feature type="compositionally biased region" description="Polar residues" evidence="3">
    <location>
        <begin position="152"/>
        <end position="161"/>
    </location>
</feature>
<dbReference type="GO" id="GO:0001671">
    <property type="term" value="F:ATPase activator activity"/>
    <property type="evidence" value="ECO:0007669"/>
    <property type="project" value="InterPro"/>
</dbReference>
<dbReference type="InterPro" id="IPR015310">
    <property type="entry name" value="AHSA1-like_N"/>
</dbReference>
<dbReference type="GO" id="GO:0051087">
    <property type="term" value="F:protein-folding chaperone binding"/>
    <property type="evidence" value="ECO:0007669"/>
    <property type="project" value="InterPro"/>
</dbReference>
<dbReference type="SUPFAM" id="SSF103111">
    <property type="entry name" value="Activator of Hsp90 ATPase, Aha1"/>
    <property type="match status" value="1"/>
</dbReference>
<protein>
    <submittedName>
        <fullName evidence="5">Chaperone binding protein</fullName>
    </submittedName>
</protein>
<dbReference type="Pfam" id="PF09229">
    <property type="entry name" value="Aha1_N"/>
    <property type="match status" value="1"/>
</dbReference>
<dbReference type="Proteomes" id="UP001172159">
    <property type="component" value="Unassembled WGS sequence"/>
</dbReference>
<evidence type="ECO:0000256" key="3">
    <source>
        <dbReference type="SAM" id="MobiDB-lite"/>
    </source>
</evidence>
<evidence type="ECO:0000256" key="1">
    <source>
        <dbReference type="ARBA" id="ARBA00006817"/>
    </source>
</evidence>
<feature type="domain" description="CN hydrolase" evidence="4">
    <location>
        <begin position="294"/>
        <end position="584"/>
    </location>
</feature>